<dbReference type="RefSeq" id="WP_179607301.1">
    <property type="nucleotide sequence ID" value="NZ_BAABEH010000001.1"/>
</dbReference>
<dbReference type="Proteomes" id="UP000578352">
    <property type="component" value="Unassembled WGS sequence"/>
</dbReference>
<dbReference type="EMBL" id="JACCFL010000001">
    <property type="protein sequence ID" value="NYJ24873.1"/>
    <property type="molecule type" value="Genomic_DNA"/>
</dbReference>
<evidence type="ECO:0000259" key="2">
    <source>
        <dbReference type="Pfam" id="PF02384"/>
    </source>
</evidence>
<comment type="caution">
    <text evidence="3">The sequence shown here is derived from an EMBL/GenBank/DDBJ whole genome shotgun (WGS) entry which is preliminary data.</text>
</comment>
<evidence type="ECO:0000313" key="3">
    <source>
        <dbReference type="EMBL" id="NYJ24873.1"/>
    </source>
</evidence>
<proteinExistence type="predicted"/>
<protein>
    <submittedName>
        <fullName evidence="3">Type I restriction-modification system DNA methylase subunit</fullName>
    </submittedName>
</protein>
<dbReference type="Pfam" id="PF02384">
    <property type="entry name" value="N6_Mtase"/>
    <property type="match status" value="1"/>
</dbReference>
<sequence length="293" mass="32990">MALTTPNTHQDETLRDRKKFFLENKLVGLDFNPNLVRATKMNMVMNNDGSGGLFQANSLDNPTRWTEDLRHRDLIGSVDVILTNPPFGSKIPIDEPAILEQFDLGHQWDYDEEQDVWVKTTKTTSRPPEILFIERCIQLLKPGTGRAALVLPDGILGSPGLGFVRQWILTYATVLASVDLHADTFQPGTSVQTSVLVLQRKSEQQVRDEIAAGRIKDYDIFMAICDHIGHDKRGNAVFMRDEQGYEIVRETEDAVTTAADGDDGEQKHLAKERVVDDNTQAIAEEFRAWLKTL</sequence>
<name>A0A853CY77_9MICO</name>
<organism evidence="3 4">
    <name type="scientific">Leifsonia shinshuensis</name>
    <dbReference type="NCBI Taxonomy" id="150026"/>
    <lineage>
        <taxon>Bacteria</taxon>
        <taxon>Bacillati</taxon>
        <taxon>Actinomycetota</taxon>
        <taxon>Actinomycetes</taxon>
        <taxon>Micrococcales</taxon>
        <taxon>Microbacteriaceae</taxon>
        <taxon>Leifsonia</taxon>
    </lineage>
</organism>
<dbReference type="GO" id="GO:0009307">
    <property type="term" value="P:DNA restriction-modification system"/>
    <property type="evidence" value="ECO:0007669"/>
    <property type="project" value="UniProtKB-KW"/>
</dbReference>
<dbReference type="InterPro" id="IPR002052">
    <property type="entry name" value="DNA_methylase_N6_adenine_CS"/>
</dbReference>
<dbReference type="InterPro" id="IPR029063">
    <property type="entry name" value="SAM-dependent_MTases_sf"/>
</dbReference>
<keyword evidence="3" id="KW-0489">Methyltransferase</keyword>
<feature type="domain" description="DNA methylase adenine-specific" evidence="2">
    <location>
        <begin position="14"/>
        <end position="206"/>
    </location>
</feature>
<dbReference type="PANTHER" id="PTHR42998">
    <property type="entry name" value="TYPE I RESTRICTION ENZYME HINDVIIP M PROTEIN-RELATED"/>
    <property type="match status" value="1"/>
</dbReference>
<dbReference type="Gene3D" id="3.40.50.150">
    <property type="entry name" value="Vaccinia Virus protein VP39"/>
    <property type="match status" value="1"/>
</dbReference>
<keyword evidence="1" id="KW-0680">Restriction system</keyword>
<keyword evidence="3" id="KW-0808">Transferase</keyword>
<dbReference type="PROSITE" id="PS00092">
    <property type="entry name" value="N6_MTASE"/>
    <property type="match status" value="1"/>
</dbReference>
<dbReference type="InterPro" id="IPR052916">
    <property type="entry name" value="Type-I_RE_MTase_Subunit"/>
</dbReference>
<accession>A0A853CY77</accession>
<dbReference type="SUPFAM" id="SSF53335">
    <property type="entry name" value="S-adenosyl-L-methionine-dependent methyltransferases"/>
    <property type="match status" value="1"/>
</dbReference>
<evidence type="ECO:0000313" key="4">
    <source>
        <dbReference type="Proteomes" id="UP000578352"/>
    </source>
</evidence>
<dbReference type="GO" id="GO:0032259">
    <property type="term" value="P:methylation"/>
    <property type="evidence" value="ECO:0007669"/>
    <property type="project" value="UniProtKB-KW"/>
</dbReference>
<dbReference type="InterPro" id="IPR003356">
    <property type="entry name" value="DNA_methylase_A-5"/>
</dbReference>
<evidence type="ECO:0000256" key="1">
    <source>
        <dbReference type="ARBA" id="ARBA00022747"/>
    </source>
</evidence>
<gene>
    <name evidence="3" type="ORF">HNR13_003160</name>
</gene>
<dbReference type="PANTHER" id="PTHR42998:SF1">
    <property type="entry name" value="TYPE I RESTRICTION ENZYME HINDI METHYLASE SUBUNIT"/>
    <property type="match status" value="1"/>
</dbReference>
<dbReference type="GO" id="GO:0003677">
    <property type="term" value="F:DNA binding"/>
    <property type="evidence" value="ECO:0007669"/>
    <property type="project" value="InterPro"/>
</dbReference>
<dbReference type="AlphaFoldDB" id="A0A853CY77"/>
<dbReference type="GO" id="GO:0008170">
    <property type="term" value="F:N-methyltransferase activity"/>
    <property type="evidence" value="ECO:0007669"/>
    <property type="project" value="InterPro"/>
</dbReference>
<reference evidence="3 4" key="1">
    <citation type="submission" date="2020-07" db="EMBL/GenBank/DDBJ databases">
        <title>Sequencing the genomes of 1000 actinobacteria strains.</title>
        <authorList>
            <person name="Klenk H.-P."/>
        </authorList>
    </citation>
    <scope>NUCLEOTIDE SEQUENCE [LARGE SCALE GENOMIC DNA]</scope>
    <source>
        <strain evidence="3 4">DSM 15165</strain>
    </source>
</reference>